<protein>
    <submittedName>
        <fullName evidence="1">Pentapeptide repeat-containing protein</fullName>
    </submittedName>
</protein>
<sequence length="246" mass="26187">MSNRDLVFGVASLIGAFRGAPILAALAIMAAVFGASDAAAVDCRAYPTPGVDWSNCKKRLLMLDNSNFEGANLSGADFSMTDLSRTNIKNANFSKTMLVRASLAGADAKGANFERAEGYRSNLSGITAGGANFVSAEMQRSNFSDADLTNVDFTKAELGRAVFYKAKLANTRFALVNLSRSTFHNVDISGPIDFTNAFLFLTRIEGVDLSKATGLEQEQIALACGDSATKLPAGLQTPDKWPCEDE</sequence>
<dbReference type="OrthoDB" id="7304622at2"/>
<evidence type="ECO:0000313" key="2">
    <source>
        <dbReference type="Proteomes" id="UP000311605"/>
    </source>
</evidence>
<name>A0A5C4XQC8_9HYPH</name>
<dbReference type="AlphaFoldDB" id="A0A5C4XQC8"/>
<accession>A0A5C4XQC8</accession>
<proteinExistence type="predicted"/>
<comment type="caution">
    <text evidence="1">The sequence shown here is derived from an EMBL/GenBank/DDBJ whole genome shotgun (WGS) entry which is preliminary data.</text>
</comment>
<gene>
    <name evidence="1" type="ORF">FHP24_04990</name>
</gene>
<organism evidence="1 2">
    <name type="scientific">Aliirhizobium smilacinae</name>
    <dbReference type="NCBI Taxonomy" id="1395944"/>
    <lineage>
        <taxon>Bacteria</taxon>
        <taxon>Pseudomonadati</taxon>
        <taxon>Pseudomonadota</taxon>
        <taxon>Alphaproteobacteria</taxon>
        <taxon>Hyphomicrobiales</taxon>
        <taxon>Rhizobiaceae</taxon>
        <taxon>Aliirhizobium</taxon>
    </lineage>
</organism>
<dbReference type="EMBL" id="VDMN01000001">
    <property type="protein sequence ID" value="TNM65612.1"/>
    <property type="molecule type" value="Genomic_DNA"/>
</dbReference>
<dbReference type="InterPro" id="IPR001646">
    <property type="entry name" value="5peptide_repeat"/>
</dbReference>
<dbReference type="InterPro" id="IPR051082">
    <property type="entry name" value="Pentapeptide-BTB/POZ_domain"/>
</dbReference>
<dbReference type="Gene3D" id="2.160.20.80">
    <property type="entry name" value="E3 ubiquitin-protein ligase SopA"/>
    <property type="match status" value="1"/>
</dbReference>
<dbReference type="PANTHER" id="PTHR14136">
    <property type="entry name" value="BTB_POZ DOMAIN-CONTAINING PROTEIN KCTD9"/>
    <property type="match status" value="1"/>
</dbReference>
<dbReference type="Pfam" id="PF00805">
    <property type="entry name" value="Pentapeptide"/>
    <property type="match status" value="3"/>
</dbReference>
<evidence type="ECO:0000313" key="1">
    <source>
        <dbReference type="EMBL" id="TNM65612.1"/>
    </source>
</evidence>
<dbReference type="Proteomes" id="UP000311605">
    <property type="component" value="Unassembled WGS sequence"/>
</dbReference>
<reference evidence="1 2" key="1">
    <citation type="submission" date="2019-06" db="EMBL/GenBank/DDBJ databases">
        <title>The draft genome of Rhizobium smilacinae PTYR-5.</title>
        <authorList>
            <person name="Liu L."/>
            <person name="Li L."/>
            <person name="Zhang X."/>
        </authorList>
    </citation>
    <scope>NUCLEOTIDE SEQUENCE [LARGE SCALE GENOMIC DNA]</scope>
    <source>
        <strain evidence="1 2">PTYR-5</strain>
    </source>
</reference>
<dbReference type="SUPFAM" id="SSF141571">
    <property type="entry name" value="Pentapeptide repeat-like"/>
    <property type="match status" value="1"/>
</dbReference>
<keyword evidence="2" id="KW-1185">Reference proteome</keyword>
<dbReference type="RefSeq" id="WP_139673679.1">
    <property type="nucleotide sequence ID" value="NZ_VDMN01000001.1"/>
</dbReference>
<dbReference type="PANTHER" id="PTHR14136:SF17">
    <property type="entry name" value="BTB_POZ DOMAIN-CONTAINING PROTEIN KCTD9"/>
    <property type="match status" value="1"/>
</dbReference>